<comment type="caution">
    <text evidence="2">The sequence shown here is derived from an EMBL/GenBank/DDBJ whole genome shotgun (WGS) entry which is preliminary data.</text>
</comment>
<dbReference type="GO" id="GO:0004523">
    <property type="term" value="F:RNA-DNA hybrid ribonuclease activity"/>
    <property type="evidence" value="ECO:0007669"/>
    <property type="project" value="InterPro"/>
</dbReference>
<dbReference type="AlphaFoldDB" id="A0A7J9B987"/>
<dbReference type="EMBL" id="JABEZY010000001">
    <property type="protein sequence ID" value="MBA0732838.1"/>
    <property type="molecule type" value="Genomic_DNA"/>
</dbReference>
<dbReference type="InterPro" id="IPR002156">
    <property type="entry name" value="RNaseH_domain"/>
</dbReference>
<dbReference type="Proteomes" id="UP000593579">
    <property type="component" value="Unassembled WGS sequence"/>
</dbReference>
<sequence length="240" mass="27892">NRILIAEASLSIQFKDSVISKPYFTSIRSSHMDQWFRSPDVLIFAAPWGYRCSNNGYSSLINFWNDDWFRVVGPLKHHYSGCGRLHETIRRVRVFLWLVVRDRLLTNKEQVRRGMSQFLFFELWGSTVESAIHDIKDCGFVQTVWKMVTSMAYIFMVEAQAMLDGLNLAWDQGFRQVELESDNALLIEAIQNGLAVVSNVDEAKMIHNYYSKTWQLVVIEKPPLYVRDLVEEDIHLSFGS</sequence>
<name>A0A7J9B987_GOSGO</name>
<accession>A0A7J9B987</accession>
<protein>
    <recommendedName>
        <fullName evidence="1">RNase H type-1 domain-containing protein</fullName>
    </recommendedName>
</protein>
<proteinExistence type="predicted"/>
<dbReference type="Pfam" id="PF13456">
    <property type="entry name" value="RVT_3"/>
    <property type="match status" value="1"/>
</dbReference>
<gene>
    <name evidence="2" type="ORF">Gogos_016901</name>
</gene>
<dbReference type="OrthoDB" id="1435729at2759"/>
<evidence type="ECO:0000313" key="2">
    <source>
        <dbReference type="EMBL" id="MBA0732838.1"/>
    </source>
</evidence>
<feature type="non-terminal residue" evidence="2">
    <location>
        <position position="240"/>
    </location>
</feature>
<keyword evidence="3" id="KW-1185">Reference proteome</keyword>
<evidence type="ECO:0000313" key="3">
    <source>
        <dbReference type="Proteomes" id="UP000593579"/>
    </source>
</evidence>
<dbReference type="GO" id="GO:0003676">
    <property type="term" value="F:nucleic acid binding"/>
    <property type="evidence" value="ECO:0007669"/>
    <property type="project" value="InterPro"/>
</dbReference>
<reference evidence="2 3" key="1">
    <citation type="journal article" date="2019" name="Genome Biol. Evol.">
        <title>Insights into the evolution of the New World diploid cottons (Gossypium, subgenus Houzingenia) based on genome sequencing.</title>
        <authorList>
            <person name="Grover C.E."/>
            <person name="Arick M.A. 2nd"/>
            <person name="Thrash A."/>
            <person name="Conover J.L."/>
            <person name="Sanders W.S."/>
            <person name="Peterson D.G."/>
            <person name="Frelichowski J.E."/>
            <person name="Scheffler J.A."/>
            <person name="Scheffler B.E."/>
            <person name="Wendel J.F."/>
        </authorList>
    </citation>
    <scope>NUCLEOTIDE SEQUENCE [LARGE SCALE GENOMIC DNA]</scope>
    <source>
        <strain evidence="2">5</strain>
        <tissue evidence="2">Leaf</tissue>
    </source>
</reference>
<organism evidence="2 3">
    <name type="scientific">Gossypium gossypioides</name>
    <name type="common">Mexican cotton</name>
    <name type="synonym">Selera gossypioides</name>
    <dbReference type="NCBI Taxonomy" id="34282"/>
    <lineage>
        <taxon>Eukaryota</taxon>
        <taxon>Viridiplantae</taxon>
        <taxon>Streptophyta</taxon>
        <taxon>Embryophyta</taxon>
        <taxon>Tracheophyta</taxon>
        <taxon>Spermatophyta</taxon>
        <taxon>Magnoliopsida</taxon>
        <taxon>eudicotyledons</taxon>
        <taxon>Gunneridae</taxon>
        <taxon>Pentapetalae</taxon>
        <taxon>rosids</taxon>
        <taxon>malvids</taxon>
        <taxon>Malvales</taxon>
        <taxon>Malvaceae</taxon>
        <taxon>Malvoideae</taxon>
        <taxon>Gossypium</taxon>
    </lineage>
</organism>
<evidence type="ECO:0000259" key="1">
    <source>
        <dbReference type="Pfam" id="PF13456"/>
    </source>
</evidence>
<feature type="domain" description="RNase H type-1" evidence="1">
    <location>
        <begin position="141"/>
        <end position="193"/>
    </location>
</feature>